<evidence type="ECO:0000313" key="2">
    <source>
        <dbReference type="EMBL" id="GGC67169.1"/>
    </source>
</evidence>
<reference evidence="2" key="1">
    <citation type="journal article" date="2014" name="Int. J. Syst. Evol. Microbiol.">
        <title>Complete genome sequence of Corynebacterium casei LMG S-19264T (=DSM 44701T), isolated from a smear-ripened cheese.</title>
        <authorList>
            <consortium name="US DOE Joint Genome Institute (JGI-PGF)"/>
            <person name="Walter F."/>
            <person name="Albersmeier A."/>
            <person name="Kalinowski J."/>
            <person name="Ruckert C."/>
        </authorList>
    </citation>
    <scope>NUCLEOTIDE SEQUENCE</scope>
    <source>
        <strain evidence="2">CGMCC 1.10998</strain>
    </source>
</reference>
<gene>
    <name evidence="2" type="ORF">GCM10011396_12700</name>
</gene>
<feature type="chain" id="PRO_5037091913" evidence="1">
    <location>
        <begin position="20"/>
        <end position="138"/>
    </location>
</feature>
<keyword evidence="3" id="KW-1185">Reference proteome</keyword>
<accession>A0A916UDL6</accession>
<evidence type="ECO:0000313" key="3">
    <source>
        <dbReference type="Proteomes" id="UP000637423"/>
    </source>
</evidence>
<dbReference type="EMBL" id="BMED01000001">
    <property type="protein sequence ID" value="GGC67169.1"/>
    <property type="molecule type" value="Genomic_DNA"/>
</dbReference>
<reference evidence="2" key="2">
    <citation type="submission" date="2020-09" db="EMBL/GenBank/DDBJ databases">
        <authorList>
            <person name="Sun Q."/>
            <person name="Zhou Y."/>
        </authorList>
    </citation>
    <scope>NUCLEOTIDE SEQUENCE</scope>
    <source>
        <strain evidence="2">CGMCC 1.10998</strain>
    </source>
</reference>
<protein>
    <submittedName>
        <fullName evidence="2">Uncharacterized protein</fullName>
    </submittedName>
</protein>
<name>A0A916UDL6_9BURK</name>
<dbReference type="AlphaFoldDB" id="A0A916UDL6"/>
<proteinExistence type="predicted"/>
<organism evidence="2 3">
    <name type="scientific">Undibacterium terreum</name>
    <dbReference type="NCBI Taxonomy" id="1224302"/>
    <lineage>
        <taxon>Bacteria</taxon>
        <taxon>Pseudomonadati</taxon>
        <taxon>Pseudomonadota</taxon>
        <taxon>Betaproteobacteria</taxon>
        <taxon>Burkholderiales</taxon>
        <taxon>Oxalobacteraceae</taxon>
        <taxon>Undibacterium</taxon>
    </lineage>
</organism>
<comment type="caution">
    <text evidence="2">The sequence shown here is derived from an EMBL/GenBank/DDBJ whole genome shotgun (WGS) entry which is preliminary data.</text>
</comment>
<evidence type="ECO:0000256" key="1">
    <source>
        <dbReference type="SAM" id="SignalP"/>
    </source>
</evidence>
<dbReference type="RefSeq" id="WP_188565086.1">
    <property type="nucleotide sequence ID" value="NZ_BMED01000001.1"/>
</dbReference>
<sequence length="138" mass="15407">MLRIAFFCCTILFSAIVAAAPVGENISSFARNMGYPVKVDVSVEIYTEAQANSFVEAARKEGLSASLWDRSMSIRPMDKTAQLTPHSVIREDGAVVSNKWLFKLKQVHVQDEQHSRDLQQKLTAFVEQGYSVSHTISK</sequence>
<keyword evidence="1" id="KW-0732">Signal</keyword>
<dbReference type="Proteomes" id="UP000637423">
    <property type="component" value="Unassembled WGS sequence"/>
</dbReference>
<feature type="signal peptide" evidence="1">
    <location>
        <begin position="1"/>
        <end position="19"/>
    </location>
</feature>